<evidence type="ECO:0000256" key="4">
    <source>
        <dbReference type="ARBA" id="ARBA00022844"/>
    </source>
</evidence>
<keyword evidence="5" id="KW-0261">Viral envelope protein</keyword>
<keyword evidence="6 9" id="KW-1133">Transmembrane helix</keyword>
<evidence type="ECO:0000256" key="8">
    <source>
        <dbReference type="ARBA" id="ARBA00023157"/>
    </source>
</evidence>
<evidence type="ECO:0000256" key="6">
    <source>
        <dbReference type="ARBA" id="ARBA00022989"/>
    </source>
</evidence>
<evidence type="ECO:0000313" key="10">
    <source>
        <dbReference type="EMBL" id="ATI21055.1"/>
    </source>
</evidence>
<dbReference type="GO" id="GO:0019031">
    <property type="term" value="C:viral envelope"/>
    <property type="evidence" value="ECO:0007669"/>
    <property type="project" value="UniProtKB-KW"/>
</dbReference>
<dbReference type="EMBL" id="MF467280">
    <property type="protein sequence ID" value="ATI21055.1"/>
    <property type="molecule type" value="Genomic_DNA"/>
</dbReference>
<evidence type="ECO:0000256" key="9">
    <source>
        <dbReference type="SAM" id="Phobius"/>
    </source>
</evidence>
<comment type="subcellular location">
    <subcellularLocation>
        <location evidence="1">Virion membrane</location>
        <topology evidence="1">Multi-pass membrane protein</topology>
    </subcellularLocation>
</comment>
<dbReference type="Proteomes" id="UP000318778">
    <property type="component" value="Segment"/>
</dbReference>
<keyword evidence="7 9" id="KW-0472">Membrane</keyword>
<evidence type="ECO:0000256" key="7">
    <source>
        <dbReference type="ARBA" id="ARBA00023136"/>
    </source>
</evidence>
<protein>
    <submittedName>
        <fullName evidence="10">IMV membrane protein</fullName>
    </submittedName>
</protein>
<organism evidence="10">
    <name type="scientific">Western grey kangaroopox virus</name>
    <dbReference type="NCBI Taxonomy" id="1566307"/>
    <lineage>
        <taxon>Viruses</taxon>
        <taxon>Varidnaviria</taxon>
        <taxon>Bamfordvirae</taxon>
        <taxon>Nucleocytoviricota</taxon>
        <taxon>Pokkesviricetes</taxon>
        <taxon>Chitovirales</taxon>
        <taxon>Poxviridae</taxon>
        <taxon>Chordopoxvirinae</taxon>
        <taxon>Macropopoxvirus</taxon>
        <taxon>Macropopoxvirus mfuliginosuspox</taxon>
        <taxon>Western kangaroopox virus</taxon>
    </lineage>
</organism>
<dbReference type="InterPro" id="IPR007977">
    <property type="entry name" value="Poxvirus_OPG144"/>
</dbReference>
<reference evidence="10" key="1">
    <citation type="journal article" date="2017" name="Virus Res.">
        <title>Complete genomic characterisation of two novel poxviruses (WKPV and EKPV) from western and eastern grey kangaroos.</title>
        <authorList>
            <person name="Bennett M."/>
            <person name="Tu S.L."/>
            <person name="Upton C."/>
            <person name="McArtor C."/>
            <person name="Gillett A."/>
            <person name="Laird T."/>
            <person name="O'Dea M."/>
        </authorList>
    </citation>
    <scope>NUCLEOTIDE SEQUENCE [LARGE SCALE GENOMIC DNA]</scope>
    <source>
        <strain evidence="10">Western Australia</strain>
    </source>
</reference>
<proteinExistence type="predicted"/>
<feature type="transmembrane region" description="Helical" evidence="9">
    <location>
        <begin position="110"/>
        <end position="132"/>
    </location>
</feature>
<evidence type="ECO:0000256" key="3">
    <source>
        <dbReference type="ARBA" id="ARBA00022692"/>
    </source>
</evidence>
<evidence type="ECO:0000256" key="5">
    <source>
        <dbReference type="ARBA" id="ARBA00022879"/>
    </source>
</evidence>
<dbReference type="Pfam" id="PF05313">
    <property type="entry name" value="Pox_P21"/>
    <property type="match status" value="1"/>
</dbReference>
<dbReference type="GO" id="GO:0055036">
    <property type="term" value="C:virion membrane"/>
    <property type="evidence" value="ECO:0007669"/>
    <property type="project" value="UniProtKB-SubCell"/>
</dbReference>
<evidence type="ECO:0000256" key="1">
    <source>
        <dbReference type="ARBA" id="ARBA00004385"/>
    </source>
</evidence>
<name>A0A2C9DSS2_9POXV</name>
<feature type="transmembrane region" description="Helical" evidence="9">
    <location>
        <begin position="138"/>
        <end position="155"/>
    </location>
</feature>
<feature type="transmembrane region" description="Helical" evidence="9">
    <location>
        <begin position="53"/>
        <end position="70"/>
    </location>
</feature>
<keyword evidence="8" id="KW-1015">Disulfide bond</keyword>
<accession>A0A2C9DSS2</accession>
<keyword evidence="11" id="KW-1185">Reference proteome</keyword>
<keyword evidence="4" id="KW-0946">Virion</keyword>
<dbReference type="GO" id="GO:0016020">
    <property type="term" value="C:membrane"/>
    <property type="evidence" value="ECO:0007669"/>
    <property type="project" value="InterPro"/>
</dbReference>
<evidence type="ECO:0000256" key="2">
    <source>
        <dbReference type="ARBA" id="ARBA00022553"/>
    </source>
</evidence>
<sequence>MSYLNYYNIFDQFDAGAGVLEDELFTHDEKLSFLPAEHGGQNDRVYNGIMRNGDVRLLISLIMLVLAINTSSILSIVFLCVSAILSPMPAVVIAYCVAVQIGHPQAGRHLGLAILTIIFAIVTIYLNSIMGVRRNVKAVLHLILGVMTAVYVFRISGARAPICAKPGIFPSFSETY</sequence>
<keyword evidence="2" id="KW-0597">Phosphoprotein</keyword>
<evidence type="ECO:0000313" key="11">
    <source>
        <dbReference type="Proteomes" id="UP000318778"/>
    </source>
</evidence>
<keyword evidence="3 9" id="KW-0812">Transmembrane</keyword>